<dbReference type="Pfam" id="PF12900">
    <property type="entry name" value="Pyridox_ox_2"/>
    <property type="match status" value="1"/>
</dbReference>
<name>A0ABS4ESU0_9HYPH</name>
<dbReference type="EMBL" id="JAGGJV010000009">
    <property type="protein sequence ID" value="MBP1861008.1"/>
    <property type="molecule type" value="Genomic_DNA"/>
</dbReference>
<organism evidence="1 2">
    <name type="scientific">Rhizobium herbae</name>
    <dbReference type="NCBI Taxonomy" id="508661"/>
    <lineage>
        <taxon>Bacteria</taxon>
        <taxon>Pseudomonadati</taxon>
        <taxon>Pseudomonadota</taxon>
        <taxon>Alphaproteobacteria</taxon>
        <taxon>Hyphomicrobiales</taxon>
        <taxon>Rhizobiaceae</taxon>
        <taxon>Rhizobium/Agrobacterium group</taxon>
        <taxon>Rhizobium</taxon>
    </lineage>
</organism>
<sequence>MIVKEMTSKDCADVLSRGHIAHLACAKDNRPYVVPIQYAFESPSLYGFSMPGQKIDWLRANPQVCVQVGEIKDNEEWRSVVVEGSYEELPDNPQWHDERIHAWSLLEKRANWWEPGALKPGTAVAGEKAIAPVFFTIHIDSITGRQSTARDS</sequence>
<protein>
    <submittedName>
        <fullName evidence="1">Nitroimidazol reductase NimA-like FMN-containing flavoprotein (Pyridoxamine 5'-phosphate oxidase superfamily)</fullName>
    </submittedName>
</protein>
<proteinExistence type="predicted"/>
<dbReference type="RefSeq" id="WP_209855000.1">
    <property type="nucleotide sequence ID" value="NZ_JAGGJV010000009.1"/>
</dbReference>
<dbReference type="Proteomes" id="UP000823786">
    <property type="component" value="Unassembled WGS sequence"/>
</dbReference>
<reference evidence="1 2" key="1">
    <citation type="submission" date="2021-03" db="EMBL/GenBank/DDBJ databases">
        <title>Genomic Encyclopedia of Type Strains, Phase IV (KMG-IV): sequencing the most valuable type-strain genomes for metagenomic binning, comparative biology and taxonomic classification.</title>
        <authorList>
            <person name="Goeker M."/>
        </authorList>
    </citation>
    <scope>NUCLEOTIDE SEQUENCE [LARGE SCALE GENOMIC DNA]</scope>
    <source>
        <strain evidence="1 2">DSM 26427</strain>
    </source>
</reference>
<evidence type="ECO:0000313" key="2">
    <source>
        <dbReference type="Proteomes" id="UP000823786"/>
    </source>
</evidence>
<dbReference type="Gene3D" id="2.30.110.10">
    <property type="entry name" value="Electron Transport, Fmn-binding Protein, Chain A"/>
    <property type="match status" value="1"/>
</dbReference>
<gene>
    <name evidence="1" type="ORF">J2Z75_004536</name>
</gene>
<dbReference type="SUPFAM" id="SSF50475">
    <property type="entry name" value="FMN-binding split barrel"/>
    <property type="match status" value="1"/>
</dbReference>
<evidence type="ECO:0000313" key="1">
    <source>
        <dbReference type="EMBL" id="MBP1861008.1"/>
    </source>
</evidence>
<dbReference type="InterPro" id="IPR012349">
    <property type="entry name" value="Split_barrel_FMN-bd"/>
</dbReference>
<dbReference type="InterPro" id="IPR024747">
    <property type="entry name" value="Pyridox_Oxase-rel"/>
</dbReference>
<accession>A0ABS4ESU0</accession>
<comment type="caution">
    <text evidence="1">The sequence shown here is derived from an EMBL/GenBank/DDBJ whole genome shotgun (WGS) entry which is preliminary data.</text>
</comment>
<keyword evidence="2" id="KW-1185">Reference proteome</keyword>